<comment type="cofactor">
    <cofactor evidence="6">
        <name>FMN</name>
        <dbReference type="ChEBI" id="CHEBI:58210"/>
    </cofactor>
    <text evidence="6">Binds 1 FMN per subunit.</text>
</comment>
<dbReference type="InterPro" id="IPR023048">
    <property type="entry name" value="NADH:quinone_OxRdtase_FMN_depd"/>
</dbReference>
<protein>
    <recommendedName>
        <fullName evidence="6">FMN dependent NADH:quinone oxidoreductase</fullName>
        <ecNumber evidence="6">1.6.5.-</ecNumber>
    </recommendedName>
    <alternativeName>
        <fullName evidence="6">Azo-dye reductase</fullName>
    </alternativeName>
    <alternativeName>
        <fullName evidence="6">FMN-dependent NADH-azo compound oxidoreductase</fullName>
    </alternativeName>
    <alternativeName>
        <fullName evidence="6">FMN-dependent NADH-azoreductase</fullName>
        <ecNumber evidence="6">1.7.1.17</ecNumber>
    </alternativeName>
</protein>
<proteinExistence type="inferred from homology"/>
<dbReference type="HAMAP" id="MF_01216">
    <property type="entry name" value="Azoreductase_type1"/>
    <property type="match status" value="1"/>
</dbReference>
<comment type="catalytic activity">
    <reaction evidence="6">
        <text>2 a quinone + NADH + H(+) = 2 a 1,4-benzosemiquinone + NAD(+)</text>
        <dbReference type="Rhea" id="RHEA:65952"/>
        <dbReference type="ChEBI" id="CHEBI:15378"/>
        <dbReference type="ChEBI" id="CHEBI:57540"/>
        <dbReference type="ChEBI" id="CHEBI:57945"/>
        <dbReference type="ChEBI" id="CHEBI:132124"/>
        <dbReference type="ChEBI" id="CHEBI:134225"/>
    </reaction>
</comment>
<dbReference type="InterPro" id="IPR003680">
    <property type="entry name" value="Flavodoxin_fold"/>
</dbReference>
<evidence type="ECO:0000313" key="9">
    <source>
        <dbReference type="Proteomes" id="UP000708576"/>
    </source>
</evidence>
<evidence type="ECO:0000256" key="2">
    <source>
        <dbReference type="ARBA" id="ARBA00022643"/>
    </source>
</evidence>
<dbReference type="Gene3D" id="3.40.50.360">
    <property type="match status" value="1"/>
</dbReference>
<organism evidence="8 9">
    <name type="scientific">Carboxylicivirga linearis</name>
    <dbReference type="NCBI Taxonomy" id="1628157"/>
    <lineage>
        <taxon>Bacteria</taxon>
        <taxon>Pseudomonadati</taxon>
        <taxon>Bacteroidota</taxon>
        <taxon>Bacteroidia</taxon>
        <taxon>Marinilabiliales</taxon>
        <taxon>Marinilabiliaceae</taxon>
        <taxon>Carboxylicivirga</taxon>
    </lineage>
</organism>
<keyword evidence="2 6" id="KW-0288">FMN</keyword>
<dbReference type="EC" id="1.7.1.17" evidence="6"/>
<dbReference type="PANTHER" id="PTHR43741:SF7">
    <property type="entry name" value="FMN-DEPENDENT NADH:QUINONE OXIDOREDUCTASE"/>
    <property type="match status" value="1"/>
</dbReference>
<comment type="caution">
    <text evidence="6">Lacks conserved residue(s) required for the propagation of feature annotation.</text>
</comment>
<dbReference type="EC" id="1.6.5.-" evidence="6"/>
<keyword evidence="4 6" id="KW-0520">NAD</keyword>
<feature type="domain" description="Flavodoxin-like fold" evidence="7">
    <location>
        <begin position="2"/>
        <end position="189"/>
    </location>
</feature>
<accession>A0ABS5JZT4</accession>
<evidence type="ECO:0000259" key="7">
    <source>
        <dbReference type="Pfam" id="PF02525"/>
    </source>
</evidence>
<evidence type="ECO:0000256" key="4">
    <source>
        <dbReference type="ARBA" id="ARBA00023027"/>
    </source>
</evidence>
<dbReference type="InterPro" id="IPR029039">
    <property type="entry name" value="Flavoprotein-like_sf"/>
</dbReference>
<evidence type="ECO:0000256" key="6">
    <source>
        <dbReference type="HAMAP-Rule" id="MF_01216"/>
    </source>
</evidence>
<dbReference type="Pfam" id="PF02525">
    <property type="entry name" value="Flavodoxin_2"/>
    <property type="match status" value="1"/>
</dbReference>
<gene>
    <name evidence="6" type="primary">azoR</name>
    <name evidence="8" type="ORF">KEM10_19230</name>
</gene>
<name>A0ABS5JZT4_9BACT</name>
<dbReference type="PANTHER" id="PTHR43741">
    <property type="entry name" value="FMN-DEPENDENT NADH-AZOREDUCTASE 1"/>
    <property type="match status" value="1"/>
</dbReference>
<comment type="catalytic activity">
    <reaction evidence="5">
        <text>N,N-dimethyl-1,4-phenylenediamine + anthranilate + 2 NAD(+) = 2-(4-dimethylaminophenyl)diazenylbenzoate + 2 NADH + 2 H(+)</text>
        <dbReference type="Rhea" id="RHEA:55872"/>
        <dbReference type="ChEBI" id="CHEBI:15378"/>
        <dbReference type="ChEBI" id="CHEBI:15783"/>
        <dbReference type="ChEBI" id="CHEBI:16567"/>
        <dbReference type="ChEBI" id="CHEBI:57540"/>
        <dbReference type="ChEBI" id="CHEBI:57945"/>
        <dbReference type="ChEBI" id="CHEBI:71579"/>
        <dbReference type="EC" id="1.7.1.17"/>
    </reaction>
    <physiologicalReaction direction="right-to-left" evidence="5">
        <dbReference type="Rhea" id="RHEA:55874"/>
    </physiologicalReaction>
</comment>
<sequence>MSKVLYIKANAKGEGESRTFQIADSFIKEYKQLNPQDEVIELDLYDLNIPFLPKGKLNEMHEAVMQKDKNHPVLKFAYQFAEADKYVIAEPIWNLGLPAILKAYIDCVAISGITFTYTENGPVGLCHNKKAINIITRGGDYSAEPMESLEMADKYLRNIFGFMGITDFTTIATDRLDIVTEDTTALLNDSFERAKTAAPSF</sequence>
<dbReference type="SUPFAM" id="SSF52218">
    <property type="entry name" value="Flavoproteins"/>
    <property type="match status" value="1"/>
</dbReference>
<comment type="function">
    <text evidence="6">Quinone reductase that provides resistance to thiol-specific stress caused by electrophilic quinones.</text>
</comment>
<keyword evidence="1 6" id="KW-0285">Flavoprotein</keyword>
<evidence type="ECO:0000313" key="8">
    <source>
        <dbReference type="EMBL" id="MBS2100427.1"/>
    </source>
</evidence>
<comment type="subunit">
    <text evidence="6">Homodimer.</text>
</comment>
<comment type="function">
    <text evidence="6">Also exhibits azoreductase activity. Catalyzes the reductive cleavage of the azo bond in aromatic azo compounds to the corresponding amines.</text>
</comment>
<evidence type="ECO:0000256" key="5">
    <source>
        <dbReference type="ARBA" id="ARBA00048542"/>
    </source>
</evidence>
<evidence type="ECO:0000256" key="3">
    <source>
        <dbReference type="ARBA" id="ARBA00023002"/>
    </source>
</evidence>
<dbReference type="Proteomes" id="UP000708576">
    <property type="component" value="Unassembled WGS sequence"/>
</dbReference>
<reference evidence="8 9" key="1">
    <citation type="journal article" date="2015" name="Int. J. Syst. Evol. Microbiol.">
        <title>Carboxylicivirga linearis sp. nov., isolated from a sea cucumber culture pond.</title>
        <authorList>
            <person name="Wang F.Q."/>
            <person name="Zhou Y.X."/>
            <person name="Lin X.Z."/>
            <person name="Chen G.J."/>
            <person name="Du Z.J."/>
        </authorList>
    </citation>
    <scope>NUCLEOTIDE SEQUENCE [LARGE SCALE GENOMIC DNA]</scope>
    <source>
        <strain evidence="8 9">FB218</strain>
    </source>
</reference>
<dbReference type="InterPro" id="IPR050104">
    <property type="entry name" value="FMN-dep_NADH:Q_OxRdtase_AzoR1"/>
</dbReference>
<keyword evidence="3 6" id="KW-0560">Oxidoreductase</keyword>
<evidence type="ECO:0000256" key="1">
    <source>
        <dbReference type="ARBA" id="ARBA00022630"/>
    </source>
</evidence>
<comment type="caution">
    <text evidence="8">The sequence shown here is derived from an EMBL/GenBank/DDBJ whole genome shotgun (WGS) entry which is preliminary data.</text>
</comment>
<keyword evidence="9" id="KW-1185">Reference proteome</keyword>
<comment type="similarity">
    <text evidence="6">Belongs to the azoreductase type 1 family.</text>
</comment>
<dbReference type="EMBL" id="JAGUCO010000023">
    <property type="protein sequence ID" value="MBS2100427.1"/>
    <property type="molecule type" value="Genomic_DNA"/>
</dbReference>
<feature type="binding site" evidence="6">
    <location>
        <begin position="136"/>
        <end position="139"/>
    </location>
    <ligand>
        <name>FMN</name>
        <dbReference type="ChEBI" id="CHEBI:58210"/>
    </ligand>
</feature>
<dbReference type="RefSeq" id="WP_212218243.1">
    <property type="nucleotide sequence ID" value="NZ_JAGUCO010000023.1"/>
</dbReference>